<dbReference type="InterPro" id="IPR050884">
    <property type="entry name" value="CNP_phosphodiesterase-III"/>
</dbReference>
<evidence type="ECO:0000256" key="3">
    <source>
        <dbReference type="ARBA" id="ARBA00023004"/>
    </source>
</evidence>
<comment type="similarity">
    <text evidence="4">Belongs to the cyclic nucleotide phosphodiesterase class-III family.</text>
</comment>
<dbReference type="RefSeq" id="WP_147388795.1">
    <property type="nucleotide sequence ID" value="NZ_AQHF01000026.1"/>
</dbReference>
<keyword evidence="1" id="KW-0479">Metal-binding</keyword>
<dbReference type="GO" id="GO:0016787">
    <property type="term" value="F:hydrolase activity"/>
    <property type="evidence" value="ECO:0007669"/>
    <property type="project" value="UniProtKB-KW"/>
</dbReference>
<dbReference type="SUPFAM" id="SSF56300">
    <property type="entry name" value="Metallo-dependent phosphatases"/>
    <property type="match status" value="1"/>
</dbReference>
<keyword evidence="7" id="KW-1185">Reference proteome</keyword>
<evidence type="ECO:0000313" key="6">
    <source>
        <dbReference type="EMBL" id="MBE0347479.1"/>
    </source>
</evidence>
<evidence type="ECO:0000256" key="1">
    <source>
        <dbReference type="ARBA" id="ARBA00022723"/>
    </source>
</evidence>
<comment type="caution">
    <text evidence="6">The sequence shown here is derived from an EMBL/GenBank/DDBJ whole genome shotgun (WGS) entry which is preliminary data.</text>
</comment>
<organism evidence="6 7">
    <name type="scientific">Pseudoalteromonas peptidolytica F12-50-A1</name>
    <dbReference type="NCBI Taxonomy" id="1315280"/>
    <lineage>
        <taxon>Bacteria</taxon>
        <taxon>Pseudomonadati</taxon>
        <taxon>Pseudomonadota</taxon>
        <taxon>Gammaproteobacteria</taxon>
        <taxon>Alteromonadales</taxon>
        <taxon>Pseudoalteromonadaceae</taxon>
        <taxon>Pseudoalteromonas</taxon>
    </lineage>
</organism>
<dbReference type="PANTHER" id="PTHR42988:SF2">
    <property type="entry name" value="CYCLIC NUCLEOTIDE PHOSPHODIESTERASE CBUA0032-RELATED"/>
    <property type="match status" value="1"/>
</dbReference>
<dbReference type="AlphaFoldDB" id="A0A8I0T6R0"/>
<reference evidence="6 7" key="1">
    <citation type="submission" date="2015-06" db="EMBL/GenBank/DDBJ databases">
        <title>Genome sequence of Pseudoalteromonas peptidolytica.</title>
        <authorList>
            <person name="Xie B.-B."/>
            <person name="Rong J.-C."/>
            <person name="Qin Q.-L."/>
            <person name="Zhang Y.-Z."/>
        </authorList>
    </citation>
    <scope>NUCLEOTIDE SEQUENCE [LARGE SCALE GENOMIC DNA]</scope>
    <source>
        <strain evidence="6 7">F12-50-A1</strain>
    </source>
</reference>
<dbReference type="GO" id="GO:0046872">
    <property type="term" value="F:metal ion binding"/>
    <property type="evidence" value="ECO:0007669"/>
    <property type="project" value="UniProtKB-KW"/>
</dbReference>
<dbReference type="PANTHER" id="PTHR42988">
    <property type="entry name" value="PHOSPHOHYDROLASE"/>
    <property type="match status" value="1"/>
</dbReference>
<gene>
    <name evidence="6" type="primary">icc</name>
    <name evidence="6" type="ORF">PPEP_a1942</name>
</gene>
<evidence type="ECO:0000313" key="7">
    <source>
        <dbReference type="Proteomes" id="UP000660708"/>
    </source>
</evidence>
<accession>A0A8I0T6R0</accession>
<evidence type="ECO:0000259" key="5">
    <source>
        <dbReference type="Pfam" id="PF00149"/>
    </source>
</evidence>
<evidence type="ECO:0000256" key="2">
    <source>
        <dbReference type="ARBA" id="ARBA00022801"/>
    </source>
</evidence>
<feature type="domain" description="Calcineurin-like phosphoesterase" evidence="5">
    <location>
        <begin position="15"/>
        <end position="198"/>
    </location>
</feature>
<dbReference type="Pfam" id="PF00149">
    <property type="entry name" value="Metallophos"/>
    <property type="match status" value="1"/>
</dbReference>
<proteinExistence type="inferred from homology"/>
<name>A0A8I0T6R0_9GAMM</name>
<dbReference type="InterPro" id="IPR029052">
    <property type="entry name" value="Metallo-depent_PP-like"/>
</dbReference>
<sequence>MAWFESALTINKQQIRIGHFSDSHLFADDSGEYFGVNTAANLQQALAAMAQEHCDVVIFGGDLTQDHTTESYQAFARLVTNSELHCPVLWVPGNHDDIALLEQISTGKIFPHKRITAPFGEILLVNSKGETPAGWCERAHLDALKRHITQQTIVFTHHHPKPIDGYLDKHMLENGPELLNTLVDTKQVIGLFHGHVHHEYQQTFRTLPIYATPATSIQFVKHTKEWQQCDLGPAYRLITFNNNGINTEVKWLDR</sequence>
<dbReference type="Proteomes" id="UP000660708">
    <property type="component" value="Unassembled WGS sequence"/>
</dbReference>
<dbReference type="EMBL" id="AQHF01000026">
    <property type="protein sequence ID" value="MBE0347479.1"/>
    <property type="molecule type" value="Genomic_DNA"/>
</dbReference>
<keyword evidence="3" id="KW-0408">Iron</keyword>
<keyword evidence="2" id="KW-0378">Hydrolase</keyword>
<dbReference type="InterPro" id="IPR004843">
    <property type="entry name" value="Calcineurin-like_PHP"/>
</dbReference>
<evidence type="ECO:0000256" key="4">
    <source>
        <dbReference type="ARBA" id="ARBA00025742"/>
    </source>
</evidence>
<dbReference type="Gene3D" id="3.60.21.10">
    <property type="match status" value="1"/>
</dbReference>
<protein>
    <submittedName>
        <fullName evidence="6">Icc protein</fullName>
    </submittedName>
</protein>